<sequence length="253" mass="28247">MALTAILRRSASRAAPLAARLIGAQRRNHYATFSAVPRAAASSQLRPPAAYLSSRHFCAGPSSSDKKLLEILQSEVDCVVQSDDYGKDLDTPSHFPFTLHDNVGETTVTLTREYEGETIRIEVSMPNLVTGEEDEDDDAENDEEGAGNESSVPLLVTVTKKNGPSLEFDVTAVPDEIRINSLSLKNPETDDQLAYEGPDFLDLDENLQKAFHKYLEIRGVKPSNTNFLHEYMIEKDSREYLRWLKNVKKFVEA</sequence>
<accession>A0A9Q1JHQ3</accession>
<feature type="region of interest" description="Disordered" evidence="1">
    <location>
        <begin position="127"/>
        <end position="153"/>
    </location>
</feature>
<dbReference type="PANTHER" id="PTHR10826">
    <property type="entry name" value="COMPLEMENT COMPONENT 1"/>
    <property type="match status" value="1"/>
</dbReference>
<dbReference type="Proteomes" id="UP001153076">
    <property type="component" value="Unassembled WGS sequence"/>
</dbReference>
<dbReference type="FunFam" id="3.10.280.10:FF:000002">
    <property type="entry name" value="Mitochondrial glycoprotein family protein"/>
    <property type="match status" value="1"/>
</dbReference>
<dbReference type="InterPro" id="IPR036561">
    <property type="entry name" value="MAM33_sf"/>
</dbReference>
<dbReference type="EMBL" id="JAKOGI010002024">
    <property type="protein sequence ID" value="KAJ8423229.1"/>
    <property type="molecule type" value="Genomic_DNA"/>
</dbReference>
<dbReference type="Gene3D" id="3.10.280.10">
    <property type="entry name" value="Mitochondrial glycoprotein"/>
    <property type="match status" value="1"/>
</dbReference>
<keyword evidence="3" id="KW-1185">Reference proteome</keyword>
<comment type="caution">
    <text evidence="2">The sequence shown here is derived from an EMBL/GenBank/DDBJ whole genome shotgun (WGS) entry which is preliminary data.</text>
</comment>
<dbReference type="InterPro" id="IPR003428">
    <property type="entry name" value="MAM33"/>
</dbReference>
<dbReference type="AlphaFoldDB" id="A0A9Q1JHQ3"/>
<dbReference type="PANTHER" id="PTHR10826:SF41">
    <property type="entry name" value="MITOCHONDRIAL GLYCOPROTEIN FAMILY PROTEIN"/>
    <property type="match status" value="1"/>
</dbReference>
<feature type="compositionally biased region" description="Acidic residues" evidence="1">
    <location>
        <begin position="131"/>
        <end position="146"/>
    </location>
</feature>
<gene>
    <name evidence="2" type="ORF">Cgig2_027655</name>
</gene>
<protein>
    <recommendedName>
        <fullName evidence="4">Mitochondrial glycoprotein</fullName>
    </recommendedName>
</protein>
<evidence type="ECO:0000256" key="1">
    <source>
        <dbReference type="SAM" id="MobiDB-lite"/>
    </source>
</evidence>
<dbReference type="Pfam" id="PF02330">
    <property type="entry name" value="MAM33"/>
    <property type="match status" value="1"/>
</dbReference>
<evidence type="ECO:0000313" key="3">
    <source>
        <dbReference type="Proteomes" id="UP001153076"/>
    </source>
</evidence>
<dbReference type="OrthoDB" id="278212at2759"/>
<organism evidence="2 3">
    <name type="scientific">Carnegiea gigantea</name>
    <dbReference type="NCBI Taxonomy" id="171969"/>
    <lineage>
        <taxon>Eukaryota</taxon>
        <taxon>Viridiplantae</taxon>
        <taxon>Streptophyta</taxon>
        <taxon>Embryophyta</taxon>
        <taxon>Tracheophyta</taxon>
        <taxon>Spermatophyta</taxon>
        <taxon>Magnoliopsida</taxon>
        <taxon>eudicotyledons</taxon>
        <taxon>Gunneridae</taxon>
        <taxon>Pentapetalae</taxon>
        <taxon>Caryophyllales</taxon>
        <taxon>Cactineae</taxon>
        <taxon>Cactaceae</taxon>
        <taxon>Cactoideae</taxon>
        <taxon>Echinocereeae</taxon>
        <taxon>Carnegiea</taxon>
    </lineage>
</organism>
<proteinExistence type="predicted"/>
<dbReference type="GO" id="GO:0005759">
    <property type="term" value="C:mitochondrial matrix"/>
    <property type="evidence" value="ECO:0007669"/>
    <property type="project" value="InterPro"/>
</dbReference>
<dbReference type="SUPFAM" id="SSF54529">
    <property type="entry name" value="Mitochondrial glycoprotein MAM33-like"/>
    <property type="match status" value="1"/>
</dbReference>
<evidence type="ECO:0008006" key="4">
    <source>
        <dbReference type="Google" id="ProtNLM"/>
    </source>
</evidence>
<name>A0A9Q1JHQ3_9CARY</name>
<evidence type="ECO:0000313" key="2">
    <source>
        <dbReference type="EMBL" id="KAJ8423229.1"/>
    </source>
</evidence>
<reference evidence="2" key="1">
    <citation type="submission" date="2022-04" db="EMBL/GenBank/DDBJ databases">
        <title>Carnegiea gigantea Genome sequencing and assembly v2.</title>
        <authorList>
            <person name="Copetti D."/>
            <person name="Sanderson M.J."/>
            <person name="Burquez A."/>
            <person name="Wojciechowski M.F."/>
        </authorList>
    </citation>
    <scope>NUCLEOTIDE SEQUENCE</scope>
    <source>
        <strain evidence="2">SGP5-SGP5p</strain>
        <tissue evidence="2">Aerial part</tissue>
    </source>
</reference>